<dbReference type="Proteomes" id="UP001499959">
    <property type="component" value="Unassembled WGS sequence"/>
</dbReference>
<dbReference type="EC" id="3.4.19.-" evidence="1"/>
<dbReference type="SUPFAM" id="SSF51338">
    <property type="entry name" value="Composite domain of metallo-dependent hydrolases"/>
    <property type="match status" value="1"/>
</dbReference>
<feature type="domain" description="Amidohydrolase-related" evidence="2">
    <location>
        <begin position="65"/>
        <end position="381"/>
    </location>
</feature>
<protein>
    <recommendedName>
        <fullName evidence="1">Isoaspartyl dipeptidase</fullName>
        <ecNumber evidence="1">3.4.19.-</ecNumber>
    </recommendedName>
</protein>
<dbReference type="Gene3D" id="2.30.40.10">
    <property type="entry name" value="Urease, subunit C, domain 1"/>
    <property type="match status" value="1"/>
</dbReference>
<comment type="function">
    <text evidence="1">Catalyzes the hydrolytic cleavage of a subset of L-isoaspartyl (L-beta-aspartyl) dipeptides. Used to degrade proteins damaged by L-isoaspartyl residues formation.</text>
</comment>
<accession>A0ABP9BZC3</accession>
<evidence type="ECO:0000256" key="1">
    <source>
        <dbReference type="PIRNR" id="PIRNR001238"/>
    </source>
</evidence>
<dbReference type="InterPro" id="IPR011059">
    <property type="entry name" value="Metal-dep_hydrolase_composite"/>
</dbReference>
<dbReference type="PANTHER" id="PTHR11647:SF1">
    <property type="entry name" value="COLLAPSIN RESPONSE MEDIATOR PROTEIN"/>
    <property type="match status" value="1"/>
</dbReference>
<dbReference type="PIRSF" id="PIRSF001238">
    <property type="entry name" value="IadA"/>
    <property type="match status" value="1"/>
</dbReference>
<keyword evidence="1" id="KW-0378">Hydrolase</keyword>
<evidence type="ECO:0000259" key="2">
    <source>
        <dbReference type="Pfam" id="PF01979"/>
    </source>
</evidence>
<evidence type="ECO:0000313" key="4">
    <source>
        <dbReference type="Proteomes" id="UP001499959"/>
    </source>
</evidence>
<dbReference type="SUPFAM" id="SSF51556">
    <property type="entry name" value="Metallo-dependent hydrolases"/>
    <property type="match status" value="1"/>
</dbReference>
<reference evidence="4" key="1">
    <citation type="journal article" date="2019" name="Int. J. Syst. Evol. Microbiol.">
        <title>The Global Catalogue of Microorganisms (GCM) 10K type strain sequencing project: providing services to taxonomists for standard genome sequencing and annotation.</title>
        <authorList>
            <consortium name="The Broad Institute Genomics Platform"/>
            <consortium name="The Broad Institute Genome Sequencing Center for Infectious Disease"/>
            <person name="Wu L."/>
            <person name="Ma J."/>
        </authorList>
    </citation>
    <scope>NUCLEOTIDE SEQUENCE [LARGE SCALE GENOMIC DNA]</scope>
    <source>
        <strain evidence="4">JCM 18204</strain>
    </source>
</reference>
<sequence>MALTLTAAHRAPPTLIRNAHLFAPEDRGPRQLLIGGGRILWIGDTTEAAPTIPGLDTIDLGGKRLIPGLIDGHAHVTGGGGEGGFATRVPPVPLSRFTAAGVTTVVGVLGTDDLARSPGELLASVHALREQGLAAFAWCGGYHLPPVTLTGSVRGDIVYLDPVIGVGELAISDHRSSQPTFDECLRIASDCHVAGLMTGKAGVLHLHLGDGPRGLELVRRALDETELPARTFHPTHVNRRKALFEEALTLARRGCTVDITAFPVDDGEDAWSAADAWERYRAAGAPAERITISSDAGGCLPTFDHDGRLCRMDVGRSQALIDTLRTLLARGHALDAVLPAFTRNVARALRLAGKGEIAVGADADLVALDADGGVTDVMAQGMWHVRDGDVLRHGPFEHPTRHAHA</sequence>
<dbReference type="InterPro" id="IPR006680">
    <property type="entry name" value="Amidohydro-rel"/>
</dbReference>
<gene>
    <name evidence="3" type="primary">iadA</name>
    <name evidence="3" type="ORF">GCM10023307_29130</name>
</gene>
<proteinExistence type="inferred from homology"/>
<dbReference type="RefSeq" id="WP_345304072.1">
    <property type="nucleotide sequence ID" value="NZ_BAABJE010000015.1"/>
</dbReference>
<keyword evidence="4" id="KW-1185">Reference proteome</keyword>
<keyword evidence="1" id="KW-0645">Protease</keyword>
<keyword evidence="1" id="KW-0482">Metalloprotease</keyword>
<comment type="similarity">
    <text evidence="1">Belongs to the peptidase M38 family.</text>
</comment>
<dbReference type="InterPro" id="IPR050378">
    <property type="entry name" value="Metallo-dep_Hydrolases_sf"/>
</dbReference>
<dbReference type="Gene3D" id="3.20.20.140">
    <property type="entry name" value="Metal-dependent hydrolases"/>
    <property type="match status" value="1"/>
</dbReference>
<organism evidence="3 4">
    <name type="scientific">Lysobacter hankyongensis</name>
    <dbReference type="NCBI Taxonomy" id="1176535"/>
    <lineage>
        <taxon>Bacteria</taxon>
        <taxon>Pseudomonadati</taxon>
        <taxon>Pseudomonadota</taxon>
        <taxon>Gammaproteobacteria</taxon>
        <taxon>Lysobacterales</taxon>
        <taxon>Lysobacteraceae</taxon>
        <taxon>Lysobacter</taxon>
    </lineage>
</organism>
<comment type="caution">
    <text evidence="3">The sequence shown here is derived from an EMBL/GenBank/DDBJ whole genome shotgun (WGS) entry which is preliminary data.</text>
</comment>
<dbReference type="PANTHER" id="PTHR11647">
    <property type="entry name" value="HYDRANTOINASE/DIHYDROPYRIMIDINASE FAMILY MEMBER"/>
    <property type="match status" value="1"/>
</dbReference>
<comment type="PTM">
    <text evidence="1">Carboxylation allows a single lysine to coordinate two zinc ions.</text>
</comment>
<dbReference type="EMBL" id="BAABJE010000015">
    <property type="protein sequence ID" value="GAA4800821.1"/>
    <property type="molecule type" value="Genomic_DNA"/>
</dbReference>
<dbReference type="NCBIfam" id="TIGR01975">
    <property type="entry name" value="isoAsp_dipep"/>
    <property type="match status" value="1"/>
</dbReference>
<dbReference type="Pfam" id="PF01979">
    <property type="entry name" value="Amidohydro_1"/>
    <property type="match status" value="1"/>
</dbReference>
<keyword evidence="1" id="KW-0479">Metal-binding</keyword>
<dbReference type="InterPro" id="IPR032466">
    <property type="entry name" value="Metal_Hydrolase"/>
</dbReference>
<comment type="subcellular location">
    <subcellularLocation>
        <location evidence="1">Cytoplasm</location>
    </subcellularLocation>
</comment>
<dbReference type="InterPro" id="IPR010229">
    <property type="entry name" value="Pept_M38_dipep"/>
</dbReference>
<keyword evidence="1" id="KW-0862">Zinc</keyword>
<evidence type="ECO:0000313" key="3">
    <source>
        <dbReference type="EMBL" id="GAA4800821.1"/>
    </source>
</evidence>
<comment type="cofactor">
    <cofactor evidence="1">
        <name>Zn(2+)</name>
        <dbReference type="ChEBI" id="CHEBI:29105"/>
    </cofactor>
    <text evidence="1">Binds 2 Zn(2+) ions per subunit.</text>
</comment>
<name>A0ABP9BZC3_9GAMM</name>